<protein>
    <submittedName>
        <fullName evidence="4">Thermostable beta-glucosidase B</fullName>
        <ecNumber evidence="4">3.2.1.21</ecNumber>
    </submittedName>
</protein>
<organism evidence="4">
    <name type="scientific">bioreactor metagenome</name>
    <dbReference type="NCBI Taxonomy" id="1076179"/>
    <lineage>
        <taxon>unclassified sequences</taxon>
        <taxon>metagenomes</taxon>
        <taxon>ecological metagenomes</taxon>
    </lineage>
</organism>
<keyword evidence="4" id="KW-0326">Glycosidase</keyword>
<accession>A0A644ZND2</accession>
<dbReference type="InterPro" id="IPR002772">
    <property type="entry name" value="Glyco_hydro_3_C"/>
</dbReference>
<dbReference type="SUPFAM" id="SSF52279">
    <property type="entry name" value="Beta-D-glucan exohydrolase, C-terminal domain"/>
    <property type="match status" value="1"/>
</dbReference>
<dbReference type="Gene3D" id="3.40.50.1700">
    <property type="entry name" value="Glycoside hydrolase family 3 C-terminal domain"/>
    <property type="match status" value="1"/>
</dbReference>
<dbReference type="InterPro" id="IPR050288">
    <property type="entry name" value="Cellulose_deg_GH3"/>
</dbReference>
<gene>
    <name evidence="4" type="primary">bglB_9</name>
    <name evidence="4" type="ORF">SDC9_89125</name>
</gene>
<dbReference type="FunFam" id="2.60.40.10:FF:000495">
    <property type="entry name" value="Periplasmic beta-glucosidase"/>
    <property type="match status" value="1"/>
</dbReference>
<sequence length="404" mass="43562">MEATKSADVVVVCAGLVEMAEVEGVDRDTLSLTPGHDELIKRVAAAHKKVAVVLSNGAPVSMPWLADVSAVLEGYLGGQAGAGGLADLLTGKVTPSGKLAETFPLSLEDTSAKPYPGGPLVVEYRESLYVGYRYYDTAKIDVLFPFGYGLSYTKFEYRDLSLKQTGDKVTVSFKVKNSGAVAGKEIAQVYVRDVESTWFRPEKELKGFAKVDLQPGEEKEVSVELGTRAFAYYDTGSKDWVVEAGEFEILVGASSQDIRLKASHKLAGQGIVSAADKAKLASYYNVTPTTEFTLSAFEALLGRPVPANIQPGKGQFTMNTPLSDMTDSFMGRQMNKVMQNEIAKMIKGREDTPTGLTMRTMAKEMPLRSIAMGGGSLNLSKLKAILLMINGHTFQGIKALLGKK</sequence>
<dbReference type="EMBL" id="VSSQ01009740">
    <property type="protein sequence ID" value="MPM42460.1"/>
    <property type="molecule type" value="Genomic_DNA"/>
</dbReference>
<dbReference type="Pfam" id="PF01915">
    <property type="entry name" value="Glyco_hydro_3_C"/>
    <property type="match status" value="1"/>
</dbReference>
<reference evidence="4" key="1">
    <citation type="submission" date="2019-08" db="EMBL/GenBank/DDBJ databases">
        <authorList>
            <person name="Kucharzyk K."/>
            <person name="Murdoch R.W."/>
            <person name="Higgins S."/>
            <person name="Loffler F."/>
        </authorList>
    </citation>
    <scope>NUCLEOTIDE SEQUENCE</scope>
</reference>
<dbReference type="SMART" id="SM01217">
    <property type="entry name" value="Fn3_like"/>
    <property type="match status" value="1"/>
</dbReference>
<dbReference type="PANTHER" id="PTHR42715">
    <property type="entry name" value="BETA-GLUCOSIDASE"/>
    <property type="match status" value="1"/>
</dbReference>
<dbReference type="GO" id="GO:0008422">
    <property type="term" value="F:beta-glucosidase activity"/>
    <property type="evidence" value="ECO:0007669"/>
    <property type="project" value="UniProtKB-EC"/>
</dbReference>
<dbReference type="AlphaFoldDB" id="A0A644ZND2"/>
<evidence type="ECO:0000259" key="3">
    <source>
        <dbReference type="SMART" id="SM01217"/>
    </source>
</evidence>
<evidence type="ECO:0000256" key="2">
    <source>
        <dbReference type="ARBA" id="ARBA00022801"/>
    </source>
</evidence>
<dbReference type="InterPro" id="IPR036881">
    <property type="entry name" value="Glyco_hydro_3_C_sf"/>
</dbReference>
<comment type="similarity">
    <text evidence="1">Belongs to the glycosyl hydrolase 3 family.</text>
</comment>
<evidence type="ECO:0000313" key="4">
    <source>
        <dbReference type="EMBL" id="MPM42460.1"/>
    </source>
</evidence>
<dbReference type="PANTHER" id="PTHR42715:SF10">
    <property type="entry name" value="BETA-GLUCOSIDASE"/>
    <property type="match status" value="1"/>
</dbReference>
<feature type="domain" description="Fibronectin type III-like" evidence="3">
    <location>
        <begin position="185"/>
        <end position="255"/>
    </location>
</feature>
<dbReference type="Gene3D" id="2.60.40.10">
    <property type="entry name" value="Immunoglobulins"/>
    <property type="match status" value="1"/>
</dbReference>
<dbReference type="GO" id="GO:0005975">
    <property type="term" value="P:carbohydrate metabolic process"/>
    <property type="evidence" value="ECO:0007669"/>
    <property type="project" value="InterPro"/>
</dbReference>
<evidence type="ECO:0000256" key="1">
    <source>
        <dbReference type="ARBA" id="ARBA00005336"/>
    </source>
</evidence>
<dbReference type="InterPro" id="IPR026891">
    <property type="entry name" value="Fn3-like"/>
</dbReference>
<name>A0A644ZND2_9ZZZZ</name>
<comment type="caution">
    <text evidence="4">The sequence shown here is derived from an EMBL/GenBank/DDBJ whole genome shotgun (WGS) entry which is preliminary data.</text>
</comment>
<dbReference type="EC" id="3.2.1.21" evidence="4"/>
<proteinExistence type="inferred from homology"/>
<dbReference type="InterPro" id="IPR013783">
    <property type="entry name" value="Ig-like_fold"/>
</dbReference>
<dbReference type="Pfam" id="PF14310">
    <property type="entry name" value="Fn3-like"/>
    <property type="match status" value="1"/>
</dbReference>
<keyword evidence="2 4" id="KW-0378">Hydrolase</keyword>